<protein>
    <submittedName>
        <fullName evidence="1">Tetratricopeptide repeat protein</fullName>
    </submittedName>
</protein>
<dbReference type="Proteomes" id="UP001202117">
    <property type="component" value="Unassembled WGS sequence"/>
</dbReference>
<keyword evidence="2" id="KW-1185">Reference proteome</keyword>
<comment type="caution">
    <text evidence="1">The sequence shown here is derived from an EMBL/GenBank/DDBJ whole genome shotgun (WGS) entry which is preliminary data.</text>
</comment>
<dbReference type="Pfam" id="PF13428">
    <property type="entry name" value="TPR_14"/>
    <property type="match status" value="1"/>
</dbReference>
<proteinExistence type="predicted"/>
<evidence type="ECO:0000313" key="1">
    <source>
        <dbReference type="EMBL" id="MCH4562707.1"/>
    </source>
</evidence>
<organism evidence="1 2">
    <name type="scientific">Halomonas flagellata</name>
    <dbReference type="NCBI Taxonomy" id="2920385"/>
    <lineage>
        <taxon>Bacteria</taxon>
        <taxon>Pseudomonadati</taxon>
        <taxon>Pseudomonadota</taxon>
        <taxon>Gammaproteobacteria</taxon>
        <taxon>Oceanospirillales</taxon>
        <taxon>Halomonadaceae</taxon>
        <taxon>Halomonas</taxon>
    </lineage>
</organism>
<accession>A0ABS9RS87</accession>
<evidence type="ECO:0000313" key="2">
    <source>
        <dbReference type="Proteomes" id="UP001202117"/>
    </source>
</evidence>
<name>A0ABS9RS87_9GAMM</name>
<dbReference type="RefSeq" id="WP_240567470.1">
    <property type="nucleotide sequence ID" value="NZ_JAKVPY010000006.1"/>
</dbReference>
<sequence length="579" mass="64019">MLLADRPAEDLRRLLIALAEEAHPRQRQAFLDRLRHHCAEPGAADALPSDLRALGERLARLQAGLHEMAEAELQDWWDDEETCGPFQALMPEVFGLLDEAAECLRQGNAQAARDTYASIWQMLDIENDYGHRPSLEEVDEAVAREHAARYLRAVLLTTPPEQQVATMLQAAGEVRFSGIVSRPESLFCTLREIAGVELEPLTGWEGFLDAVVQGLGNPRSSLEEMWLREALARRQGIDGIARMARQAGARMPRLWLDWVRAAVRQRDPDQAAAIWREALQHFPRGAGIWRALADSILTAYPAHRVLEGEAIAFEALLANPVGHRLLTLYEAFTEAERREQGLREAALWLSEAARTGKAPVPAALAGSEAQAAVSDHDRDLMTPSRFERWPPLAVMAWWLVGEGQRAKALVSARDQAVGWSLGDSPRWALFACLPAVLTGRPASAIGPASHAVWQRLADAGSHYLDESPLAGASSHDREALPAADRLSHALVDAGQRYPLSVQEPPAWLEWLCDTATERCHAIVSNRHRKAYDRAATCIAVCVETASAMGRAAVGRALLCRVRQRYPRHTAFQRALDHVT</sequence>
<gene>
    <name evidence="1" type="ORF">MKP05_06130</name>
</gene>
<reference evidence="1 2" key="1">
    <citation type="submission" date="2022-02" db="EMBL/GenBank/DDBJ databases">
        <title>Halomonas fukangensis sp. nov., a halophilic bacterium isolated from a bulk soil of Kalidium foliatum at Fukang.</title>
        <authorList>
            <person name="Huang Y."/>
        </authorList>
    </citation>
    <scope>NUCLEOTIDE SEQUENCE [LARGE SCALE GENOMIC DNA]</scope>
    <source>
        <strain evidence="1 2">EGI 63088</strain>
    </source>
</reference>
<dbReference type="EMBL" id="JAKVPY010000006">
    <property type="protein sequence ID" value="MCH4562707.1"/>
    <property type="molecule type" value="Genomic_DNA"/>
</dbReference>